<dbReference type="Gene3D" id="3.40.50.1820">
    <property type="entry name" value="alpha/beta hydrolase"/>
    <property type="match status" value="1"/>
</dbReference>
<dbReference type="InterPro" id="IPR000801">
    <property type="entry name" value="Esterase-like"/>
</dbReference>
<dbReference type="InterPro" id="IPR029058">
    <property type="entry name" value="AB_hydrolase_fold"/>
</dbReference>
<dbReference type="PANTHER" id="PTHR48098">
    <property type="entry name" value="ENTEROCHELIN ESTERASE-RELATED"/>
    <property type="match status" value="1"/>
</dbReference>
<dbReference type="SUPFAM" id="SSF53474">
    <property type="entry name" value="alpha/beta-Hydrolases"/>
    <property type="match status" value="1"/>
</dbReference>
<sequence>MAFAITSCTSPATGVPSTTAPAATPAPSPAAPLAASEVSNVVLHSTALDRDMAMRVYLPKGYDGSRTYPVLYMIHGYGGNEGSWFNDMHLDRKADELINAGRIAPLIIVCPDVDNSYGLNTSPTDMYEDYLINDVIGYVDSHYRTIAEKPGRYIGGLSMGGFISLHLAFAHPELFAKAGGHSPALWLDDWSKGSSIRYMLYPSDEKRKERDPIQLAQTQDLSGIQVYLDCGLEDEYKFYEGSRKLQEVLESRGLPSQLHLNAGRHEGDYWTQNSQNYLLFYAGVE</sequence>
<gene>
    <name evidence="2" type="ORF">B5M42_09145</name>
</gene>
<proteinExistence type="predicted"/>
<feature type="compositionally biased region" description="Low complexity" evidence="1">
    <location>
        <begin position="9"/>
        <end position="23"/>
    </location>
</feature>
<reference evidence="2 3" key="1">
    <citation type="submission" date="2017-03" db="EMBL/GenBank/DDBJ databases">
        <title>Isolation of Levoglucosan Utilizing Bacteria.</title>
        <authorList>
            <person name="Arya A.S."/>
        </authorList>
    </citation>
    <scope>NUCLEOTIDE SEQUENCE [LARGE SCALE GENOMIC DNA]</scope>
    <source>
        <strain evidence="2 3">MEC069</strain>
    </source>
</reference>
<comment type="caution">
    <text evidence="2">The sequence shown here is derived from an EMBL/GenBank/DDBJ whole genome shotgun (WGS) entry which is preliminary data.</text>
</comment>
<accession>A0A4Y8Q3Z7</accession>
<evidence type="ECO:0000313" key="2">
    <source>
        <dbReference type="EMBL" id="TFE88701.1"/>
    </source>
</evidence>
<name>A0A4Y8Q3Z7_9BACL</name>
<dbReference type="Pfam" id="PF00756">
    <property type="entry name" value="Esterase"/>
    <property type="match status" value="1"/>
</dbReference>
<dbReference type="InterPro" id="IPR050583">
    <property type="entry name" value="Mycobacterial_A85_antigen"/>
</dbReference>
<protein>
    <recommendedName>
        <fullName evidence="4">Esterase</fullName>
    </recommendedName>
</protein>
<evidence type="ECO:0008006" key="4">
    <source>
        <dbReference type="Google" id="ProtNLM"/>
    </source>
</evidence>
<dbReference type="OrthoDB" id="9777383at2"/>
<keyword evidence="3" id="KW-1185">Reference proteome</keyword>
<feature type="region of interest" description="Disordered" evidence="1">
    <location>
        <begin position="1"/>
        <end position="30"/>
    </location>
</feature>
<evidence type="ECO:0000313" key="3">
    <source>
        <dbReference type="Proteomes" id="UP000298246"/>
    </source>
</evidence>
<dbReference type="Proteomes" id="UP000298246">
    <property type="component" value="Unassembled WGS sequence"/>
</dbReference>
<organism evidence="2 3">
    <name type="scientific">Paenibacillus athensensis</name>
    <dbReference type="NCBI Taxonomy" id="1967502"/>
    <lineage>
        <taxon>Bacteria</taxon>
        <taxon>Bacillati</taxon>
        <taxon>Bacillota</taxon>
        <taxon>Bacilli</taxon>
        <taxon>Bacillales</taxon>
        <taxon>Paenibacillaceae</taxon>
        <taxon>Paenibacillus</taxon>
    </lineage>
</organism>
<evidence type="ECO:0000256" key="1">
    <source>
        <dbReference type="SAM" id="MobiDB-lite"/>
    </source>
</evidence>
<dbReference type="AlphaFoldDB" id="A0A4Y8Q3Z7"/>
<dbReference type="EMBL" id="MYFO01000009">
    <property type="protein sequence ID" value="TFE88701.1"/>
    <property type="molecule type" value="Genomic_DNA"/>
</dbReference>